<protein>
    <submittedName>
        <fullName evidence="1">Uncharacterized protein</fullName>
    </submittedName>
</protein>
<sequence>MPQYILHKDGAYNIYSTIVDAPLFKEAAPHYEEPK</sequence>
<gene>
    <name evidence="1" type="ORF">LCGC14_0259350</name>
</gene>
<organism evidence="1">
    <name type="scientific">marine sediment metagenome</name>
    <dbReference type="NCBI Taxonomy" id="412755"/>
    <lineage>
        <taxon>unclassified sequences</taxon>
        <taxon>metagenomes</taxon>
        <taxon>ecological metagenomes</taxon>
    </lineage>
</organism>
<reference evidence="1" key="1">
    <citation type="journal article" date="2015" name="Nature">
        <title>Complex archaea that bridge the gap between prokaryotes and eukaryotes.</title>
        <authorList>
            <person name="Spang A."/>
            <person name="Saw J.H."/>
            <person name="Jorgensen S.L."/>
            <person name="Zaremba-Niedzwiedzka K."/>
            <person name="Martijn J."/>
            <person name="Lind A.E."/>
            <person name="van Eijk R."/>
            <person name="Schleper C."/>
            <person name="Guy L."/>
            <person name="Ettema T.J."/>
        </authorList>
    </citation>
    <scope>NUCLEOTIDE SEQUENCE</scope>
</reference>
<proteinExistence type="predicted"/>
<name>A0A0F9U2K8_9ZZZZ</name>
<dbReference type="EMBL" id="LAZR01000138">
    <property type="protein sequence ID" value="KKN87480.1"/>
    <property type="molecule type" value="Genomic_DNA"/>
</dbReference>
<comment type="caution">
    <text evidence="1">The sequence shown here is derived from an EMBL/GenBank/DDBJ whole genome shotgun (WGS) entry which is preliminary data.</text>
</comment>
<evidence type="ECO:0000313" key="1">
    <source>
        <dbReference type="EMBL" id="KKN87480.1"/>
    </source>
</evidence>
<dbReference type="AlphaFoldDB" id="A0A0F9U2K8"/>
<accession>A0A0F9U2K8</accession>